<evidence type="ECO:0000313" key="1">
    <source>
        <dbReference type="EMBL" id="KAE9007628.1"/>
    </source>
</evidence>
<keyword evidence="5" id="KW-1185">Reference proteome</keyword>
<evidence type="ECO:0000313" key="2">
    <source>
        <dbReference type="EMBL" id="KAE9034690.1"/>
    </source>
</evidence>
<dbReference type="EMBL" id="QXFU01000394">
    <property type="protein sequence ID" value="KAE9034690.1"/>
    <property type="molecule type" value="Genomic_DNA"/>
</dbReference>
<evidence type="ECO:0000313" key="3">
    <source>
        <dbReference type="EMBL" id="KAE9320947.1"/>
    </source>
</evidence>
<dbReference type="Proteomes" id="UP000435112">
    <property type="component" value="Unassembled WGS sequence"/>
</dbReference>
<sequence length="79" mass="7864">MMSLRGGSALCVGGGSSSSSSTMVEAQLTVDAILAAGLEVSGVGRGESAPCTVRSTGSMLTRGFLLVLCTVFTKSTSDD</sequence>
<comment type="caution">
    <text evidence="3">The sequence shown here is derived from an EMBL/GenBank/DDBJ whole genome shotgun (WGS) entry which is preliminary data.</text>
</comment>
<name>A0A6A4EF35_9STRA</name>
<accession>A0A6A4EF35</accession>
<dbReference type="AlphaFoldDB" id="A0A6A4EF35"/>
<dbReference type="Proteomes" id="UP000429607">
    <property type="component" value="Unassembled WGS sequence"/>
</dbReference>
<protein>
    <submittedName>
        <fullName evidence="3">Uncharacterized protein</fullName>
    </submittedName>
</protein>
<gene>
    <name evidence="1" type="ORF">PR001_g16919</name>
    <name evidence="2" type="ORF">PR002_g7985</name>
    <name evidence="3" type="ORF">PR003_g17583</name>
</gene>
<reference evidence="3 5" key="1">
    <citation type="submission" date="2018-08" db="EMBL/GenBank/DDBJ databases">
        <title>Genomic investigation of the strawberry pathogen Phytophthora fragariae indicates pathogenicity is determined by transcriptional variation in three key races.</title>
        <authorList>
            <person name="Adams T.M."/>
            <person name="Armitage A.D."/>
            <person name="Sobczyk M.K."/>
            <person name="Bates H.J."/>
            <person name="Dunwell J.M."/>
            <person name="Nellist C.F."/>
            <person name="Harrison R.J."/>
        </authorList>
    </citation>
    <scope>NUCLEOTIDE SEQUENCE [LARGE SCALE GENOMIC DNA]</scope>
    <source>
        <strain evidence="1 4">SCRP249</strain>
        <strain evidence="2 6">SCRP324</strain>
        <strain evidence="3 5">SCRP333</strain>
    </source>
</reference>
<organism evidence="3 5">
    <name type="scientific">Phytophthora rubi</name>
    <dbReference type="NCBI Taxonomy" id="129364"/>
    <lineage>
        <taxon>Eukaryota</taxon>
        <taxon>Sar</taxon>
        <taxon>Stramenopiles</taxon>
        <taxon>Oomycota</taxon>
        <taxon>Peronosporomycetes</taxon>
        <taxon>Peronosporales</taxon>
        <taxon>Peronosporaceae</taxon>
        <taxon>Phytophthora</taxon>
    </lineage>
</organism>
<evidence type="ECO:0000313" key="5">
    <source>
        <dbReference type="Proteomes" id="UP000434957"/>
    </source>
</evidence>
<dbReference type="EMBL" id="QXFT01001355">
    <property type="protein sequence ID" value="KAE9320947.1"/>
    <property type="molecule type" value="Genomic_DNA"/>
</dbReference>
<evidence type="ECO:0000313" key="4">
    <source>
        <dbReference type="Proteomes" id="UP000429607"/>
    </source>
</evidence>
<dbReference type="EMBL" id="QXFV01001368">
    <property type="protein sequence ID" value="KAE9007628.1"/>
    <property type="molecule type" value="Genomic_DNA"/>
</dbReference>
<proteinExistence type="predicted"/>
<dbReference type="Proteomes" id="UP000434957">
    <property type="component" value="Unassembled WGS sequence"/>
</dbReference>
<evidence type="ECO:0000313" key="6">
    <source>
        <dbReference type="Proteomes" id="UP000435112"/>
    </source>
</evidence>